<sequence>MARASLRLAGLMAGLLLCLAVISSTQASPRMSTSATHTSSDRHAAMPGYVNPNAGEAKKHLKSRNRDDMETSRLGSQRKGRVDQHTEAAKRDGINGSPGAGFGSYTGPGRFGSTGTPAAGDEVSSSWAAQKDSSRANSGSSSSSSSSSSPNSGTGVAAQDNSKATSAAAANFATLPTLAFAAAAAAFLMSGSLC</sequence>
<evidence type="ECO:0000313" key="1">
    <source>
        <dbReference type="EMBL" id="PWN46498.1"/>
    </source>
</evidence>
<accession>A0ACD0NL05</accession>
<keyword evidence="2" id="KW-1185">Reference proteome</keyword>
<reference evidence="1 2" key="1">
    <citation type="journal article" date="2018" name="Mol. Biol. Evol.">
        <title>Broad Genomic Sampling Reveals a Smut Pathogenic Ancestry of the Fungal Clade Ustilaginomycotina.</title>
        <authorList>
            <person name="Kijpornyongpan T."/>
            <person name="Mondo S.J."/>
            <person name="Barry K."/>
            <person name="Sandor L."/>
            <person name="Lee J."/>
            <person name="Lipzen A."/>
            <person name="Pangilinan J."/>
            <person name="LaButti K."/>
            <person name="Hainaut M."/>
            <person name="Henrissat B."/>
            <person name="Grigoriev I.V."/>
            <person name="Spatafora J.W."/>
            <person name="Aime M.C."/>
        </authorList>
    </citation>
    <scope>NUCLEOTIDE SEQUENCE [LARGE SCALE GENOMIC DNA]</scope>
    <source>
        <strain evidence="1 2">SA 807</strain>
    </source>
</reference>
<protein>
    <submittedName>
        <fullName evidence="1">Uncharacterized protein</fullName>
    </submittedName>
</protein>
<gene>
    <name evidence="1" type="ORF">IE53DRAFT_31916</name>
</gene>
<proteinExistence type="predicted"/>
<evidence type="ECO:0000313" key="2">
    <source>
        <dbReference type="Proteomes" id="UP000245626"/>
    </source>
</evidence>
<organism evidence="1 2">
    <name type="scientific">Violaceomyces palustris</name>
    <dbReference type="NCBI Taxonomy" id="1673888"/>
    <lineage>
        <taxon>Eukaryota</taxon>
        <taxon>Fungi</taxon>
        <taxon>Dikarya</taxon>
        <taxon>Basidiomycota</taxon>
        <taxon>Ustilaginomycotina</taxon>
        <taxon>Ustilaginomycetes</taxon>
        <taxon>Violaceomycetales</taxon>
        <taxon>Violaceomycetaceae</taxon>
        <taxon>Violaceomyces</taxon>
    </lineage>
</organism>
<dbReference type="Proteomes" id="UP000245626">
    <property type="component" value="Unassembled WGS sequence"/>
</dbReference>
<name>A0ACD0NL05_9BASI</name>
<dbReference type="EMBL" id="KZ820974">
    <property type="protein sequence ID" value="PWN46498.1"/>
    <property type="molecule type" value="Genomic_DNA"/>
</dbReference>